<dbReference type="AlphaFoldDB" id="A0A6J7DY43"/>
<dbReference type="Gene3D" id="2.60.40.420">
    <property type="entry name" value="Cupredoxins - blue copper proteins"/>
    <property type="match status" value="1"/>
</dbReference>
<evidence type="ECO:0000313" key="1">
    <source>
        <dbReference type="EMBL" id="CAB4873910.1"/>
    </source>
</evidence>
<protein>
    <submittedName>
        <fullName evidence="1">Unannotated protein</fullName>
    </submittedName>
</protein>
<dbReference type="SUPFAM" id="SSF49503">
    <property type="entry name" value="Cupredoxins"/>
    <property type="match status" value="1"/>
</dbReference>
<reference evidence="1" key="1">
    <citation type="submission" date="2020-05" db="EMBL/GenBank/DDBJ databases">
        <authorList>
            <person name="Chiriac C."/>
            <person name="Salcher M."/>
            <person name="Ghai R."/>
            <person name="Kavagutti S V."/>
        </authorList>
    </citation>
    <scope>NUCLEOTIDE SEQUENCE</scope>
</reference>
<gene>
    <name evidence="1" type="ORF">UFOPK3376_01005</name>
</gene>
<proteinExistence type="predicted"/>
<sequence length="150" mass="15011">MRPYLPRTLVLGIALGSFAIGGCSSDATTSPATSPATAASVAVDQPATTNAPAVPATVANGAATITVTVGTDDFDTSGGTRVVSVPKGTVVSIALTDAAADQEYHLHGYDVEASAKKGETATISFTANTTGQFDLESHSTEGTLLVLVVI</sequence>
<dbReference type="PROSITE" id="PS51257">
    <property type="entry name" value="PROKAR_LIPOPROTEIN"/>
    <property type="match status" value="1"/>
</dbReference>
<accession>A0A6J7DY43</accession>
<organism evidence="1">
    <name type="scientific">freshwater metagenome</name>
    <dbReference type="NCBI Taxonomy" id="449393"/>
    <lineage>
        <taxon>unclassified sequences</taxon>
        <taxon>metagenomes</taxon>
        <taxon>ecological metagenomes</taxon>
    </lineage>
</organism>
<name>A0A6J7DY43_9ZZZZ</name>
<dbReference type="InterPro" id="IPR008972">
    <property type="entry name" value="Cupredoxin"/>
</dbReference>
<dbReference type="EMBL" id="CAFBLP010000019">
    <property type="protein sequence ID" value="CAB4873910.1"/>
    <property type="molecule type" value="Genomic_DNA"/>
</dbReference>